<dbReference type="PROSITE" id="PS51257">
    <property type="entry name" value="PROKAR_LIPOPROTEIN"/>
    <property type="match status" value="1"/>
</dbReference>
<keyword evidence="4" id="KW-0249">Electron transport</keyword>
<gene>
    <name evidence="9" type="ordered locus">SULAZ_1476</name>
</gene>
<organism evidence="9 10">
    <name type="scientific">Sulfurihydrogenibium azorense (strain DSM 15241 / OCM 825 / Az-Fu1)</name>
    <dbReference type="NCBI Taxonomy" id="204536"/>
    <lineage>
        <taxon>Bacteria</taxon>
        <taxon>Pseudomonadati</taxon>
        <taxon>Aquificota</taxon>
        <taxon>Aquificia</taxon>
        <taxon>Aquificales</taxon>
        <taxon>Hydrogenothermaceae</taxon>
        <taxon>Sulfurihydrogenibium</taxon>
    </lineage>
</organism>
<feature type="compositionally biased region" description="Low complexity" evidence="7">
    <location>
        <begin position="29"/>
        <end position="55"/>
    </location>
</feature>
<dbReference type="GO" id="GO:0020037">
    <property type="term" value="F:heme binding"/>
    <property type="evidence" value="ECO:0007669"/>
    <property type="project" value="InterPro"/>
</dbReference>
<feature type="region of interest" description="Disordered" evidence="7">
    <location>
        <begin position="22"/>
        <end position="107"/>
    </location>
</feature>
<keyword evidence="3 6" id="KW-0479">Metal-binding</keyword>
<evidence type="ECO:0000256" key="4">
    <source>
        <dbReference type="ARBA" id="ARBA00022982"/>
    </source>
</evidence>
<dbReference type="RefSeq" id="WP_012674356.1">
    <property type="nucleotide sequence ID" value="NC_012438.1"/>
</dbReference>
<keyword evidence="10" id="KW-1185">Reference proteome</keyword>
<feature type="binding site" description="covalent" evidence="6">
    <location>
        <position position="121"/>
    </location>
    <ligand>
        <name>heme c</name>
        <dbReference type="ChEBI" id="CHEBI:61717"/>
    </ligand>
</feature>
<feature type="domain" description="Cytochrome c" evidence="8">
    <location>
        <begin position="107"/>
        <end position="195"/>
    </location>
</feature>
<evidence type="ECO:0000256" key="3">
    <source>
        <dbReference type="ARBA" id="ARBA00022723"/>
    </source>
</evidence>
<keyword evidence="5 6" id="KW-0408">Iron</keyword>
<dbReference type="AlphaFoldDB" id="C1DWF6"/>
<proteinExistence type="predicted"/>
<evidence type="ECO:0000313" key="10">
    <source>
        <dbReference type="Proteomes" id="UP000001369"/>
    </source>
</evidence>
<dbReference type="PRINTS" id="PR00606">
    <property type="entry name" value="CYTCHROMECID"/>
</dbReference>
<evidence type="ECO:0000256" key="7">
    <source>
        <dbReference type="SAM" id="MobiDB-lite"/>
    </source>
</evidence>
<evidence type="ECO:0000256" key="5">
    <source>
        <dbReference type="ARBA" id="ARBA00023004"/>
    </source>
</evidence>
<keyword evidence="2 6" id="KW-0349">Heme</keyword>
<feature type="compositionally biased region" description="Basic and acidic residues" evidence="7">
    <location>
        <begin position="56"/>
        <end position="107"/>
    </location>
</feature>
<keyword evidence="1" id="KW-0813">Transport</keyword>
<evidence type="ECO:0000256" key="1">
    <source>
        <dbReference type="ARBA" id="ARBA00022448"/>
    </source>
</evidence>
<reference evidence="9 10" key="1">
    <citation type="journal article" date="2009" name="J. Bacteriol.">
        <title>Complete and draft genome sequences of six members of the Aquificales.</title>
        <authorList>
            <person name="Reysenbach A.L."/>
            <person name="Hamamura N."/>
            <person name="Podar M."/>
            <person name="Griffiths E."/>
            <person name="Ferreira S."/>
            <person name="Hochstein R."/>
            <person name="Heidelberg J."/>
            <person name="Johnson J."/>
            <person name="Mead D."/>
            <person name="Pohorille A."/>
            <person name="Sarmiento M."/>
            <person name="Schweighofer K."/>
            <person name="Seshadri R."/>
            <person name="Voytek M.A."/>
        </authorList>
    </citation>
    <scope>NUCLEOTIDE SEQUENCE [LARGE SCALE GENOMIC DNA]</scope>
    <source>
        <strain evidence="10">Az-Fu1 / DSM 15241 / OCM 825</strain>
    </source>
</reference>
<dbReference type="PROSITE" id="PS51007">
    <property type="entry name" value="CYTC"/>
    <property type="match status" value="1"/>
</dbReference>
<accession>C1DWF6</accession>
<dbReference type="GO" id="GO:0009055">
    <property type="term" value="F:electron transfer activity"/>
    <property type="evidence" value="ECO:0007669"/>
    <property type="project" value="InterPro"/>
</dbReference>
<dbReference type="InterPro" id="IPR009056">
    <property type="entry name" value="Cyt_c-like_dom"/>
</dbReference>
<dbReference type="Proteomes" id="UP000001369">
    <property type="component" value="Chromosome"/>
</dbReference>
<protein>
    <submittedName>
        <fullName evidence="9">Cytochrome c552</fullName>
    </submittedName>
</protein>
<evidence type="ECO:0000259" key="8">
    <source>
        <dbReference type="PROSITE" id="PS51007"/>
    </source>
</evidence>
<dbReference type="EMBL" id="CP001229">
    <property type="protein sequence ID" value="ACN99036.1"/>
    <property type="molecule type" value="Genomic_DNA"/>
</dbReference>
<dbReference type="KEGG" id="saf:SULAZ_1476"/>
<dbReference type="Pfam" id="PF00034">
    <property type="entry name" value="Cytochrom_C"/>
    <property type="match status" value="1"/>
</dbReference>
<dbReference type="Gene3D" id="1.10.760.10">
    <property type="entry name" value="Cytochrome c-like domain"/>
    <property type="match status" value="1"/>
</dbReference>
<dbReference type="InterPro" id="IPR002324">
    <property type="entry name" value="Cyt_c_ID"/>
</dbReference>
<evidence type="ECO:0000256" key="6">
    <source>
        <dbReference type="PIRSR" id="PIRSR602324-1"/>
    </source>
</evidence>
<sequence length="195" mass="21662">MKRIKLMSLAVISTALIIGCSKKEETSTESQQSAPVQQTQTTQQPAQQQQSQEQQKPQEQKSEEQQHPSKEEQKSLESKKEEKSSEPKKEQKSSESKKEEKKTETTVAKVDGESIFKSKGCTACHQAAADTVGPALKKIASAYNGKKEDLIKFFSGEGKAIVDPAKEAVMKPQIEITKKLSKEEKEALAEFILKH</sequence>
<dbReference type="SUPFAM" id="SSF46626">
    <property type="entry name" value="Cytochrome c"/>
    <property type="match status" value="1"/>
</dbReference>
<feature type="binding site" description="covalent" evidence="6">
    <location>
        <position position="125"/>
    </location>
    <ligand>
        <name>heme c</name>
        <dbReference type="ChEBI" id="CHEBI:61717"/>
    </ligand>
</feature>
<dbReference type="InterPro" id="IPR036909">
    <property type="entry name" value="Cyt_c-like_dom_sf"/>
</dbReference>
<dbReference type="HOGENOM" id="CLU_125502_0_0_0"/>
<evidence type="ECO:0000256" key="2">
    <source>
        <dbReference type="ARBA" id="ARBA00022617"/>
    </source>
</evidence>
<dbReference type="STRING" id="204536.SULAZ_1476"/>
<name>C1DWF6_SULAA</name>
<evidence type="ECO:0000313" key="9">
    <source>
        <dbReference type="EMBL" id="ACN99036.1"/>
    </source>
</evidence>
<dbReference type="eggNOG" id="COG4654">
    <property type="taxonomic scope" value="Bacteria"/>
</dbReference>
<comment type="PTM">
    <text evidence="6">Binds 1 heme c group covalently per subunit.</text>
</comment>
<dbReference type="GO" id="GO:0005506">
    <property type="term" value="F:iron ion binding"/>
    <property type="evidence" value="ECO:0007669"/>
    <property type="project" value="InterPro"/>
</dbReference>